<dbReference type="Proteomes" id="UP000600139">
    <property type="component" value="Unassembled WGS sequence"/>
</dbReference>
<name>A0A934R7A3_9BACT</name>
<accession>A0A934R7A3</accession>
<evidence type="ECO:0000313" key="2">
    <source>
        <dbReference type="Proteomes" id="UP000600139"/>
    </source>
</evidence>
<dbReference type="RefSeq" id="WP_200353284.1">
    <property type="nucleotide sequence ID" value="NZ_BAABHZ010000002.1"/>
</dbReference>
<reference evidence="1" key="1">
    <citation type="submission" date="2021-01" db="EMBL/GenBank/DDBJ databases">
        <title>Modified the classification status of verrucomicrobia.</title>
        <authorList>
            <person name="Feng X."/>
        </authorList>
    </citation>
    <scope>NUCLEOTIDE SEQUENCE</scope>
    <source>
        <strain evidence="1">JCM 18052</strain>
    </source>
</reference>
<dbReference type="EMBL" id="JAENIK010000013">
    <property type="protein sequence ID" value="MBK1818337.1"/>
    <property type="molecule type" value="Genomic_DNA"/>
</dbReference>
<evidence type="ECO:0000313" key="1">
    <source>
        <dbReference type="EMBL" id="MBK1818337.1"/>
    </source>
</evidence>
<organism evidence="1 2">
    <name type="scientific">Luteolibacter yonseiensis</name>
    <dbReference type="NCBI Taxonomy" id="1144680"/>
    <lineage>
        <taxon>Bacteria</taxon>
        <taxon>Pseudomonadati</taxon>
        <taxon>Verrucomicrobiota</taxon>
        <taxon>Verrucomicrobiia</taxon>
        <taxon>Verrucomicrobiales</taxon>
        <taxon>Verrucomicrobiaceae</taxon>
        <taxon>Luteolibacter</taxon>
    </lineage>
</organism>
<sequence length="133" mass="14835">MDRKLSKDQELEQLIFTAAAARSQLGEEAAALRQRLDVPMRIRASLKSHPTQWLLGSLGAGLLASVFTKGFSSRKRVKKEPKPRKFYHILLGLTLTAVRPFAKVWLTDQLKKQVLGQLGRSGAGRAYPGQRQP</sequence>
<protein>
    <submittedName>
        <fullName evidence="1">Uncharacterized protein</fullName>
    </submittedName>
</protein>
<comment type="caution">
    <text evidence="1">The sequence shown here is derived from an EMBL/GenBank/DDBJ whole genome shotgun (WGS) entry which is preliminary data.</text>
</comment>
<gene>
    <name evidence="1" type="ORF">JIN84_22145</name>
</gene>
<dbReference type="AlphaFoldDB" id="A0A934R7A3"/>
<keyword evidence="2" id="KW-1185">Reference proteome</keyword>
<proteinExistence type="predicted"/>